<dbReference type="InterPro" id="IPR029063">
    <property type="entry name" value="SAM-dependent_MTases_sf"/>
</dbReference>
<evidence type="ECO:0000313" key="3">
    <source>
        <dbReference type="Proteomes" id="UP000580856"/>
    </source>
</evidence>
<protein>
    <submittedName>
        <fullName evidence="2">SAM-dependent methyltransferase</fullName>
    </submittedName>
</protein>
<dbReference type="GO" id="GO:0032259">
    <property type="term" value="P:methylation"/>
    <property type="evidence" value="ECO:0007669"/>
    <property type="project" value="UniProtKB-KW"/>
</dbReference>
<dbReference type="EMBL" id="JAATJA010000004">
    <property type="protein sequence ID" value="NJB69299.1"/>
    <property type="molecule type" value="Genomic_DNA"/>
</dbReference>
<accession>A0A846QXE9</accession>
<dbReference type="SUPFAM" id="SSF53335">
    <property type="entry name" value="S-adenosyl-L-methionine-dependent methyltransferases"/>
    <property type="match status" value="1"/>
</dbReference>
<keyword evidence="2" id="KW-0489">Methyltransferase</keyword>
<gene>
    <name evidence="2" type="ORF">GGQ74_002996</name>
</gene>
<evidence type="ECO:0000259" key="1">
    <source>
        <dbReference type="Pfam" id="PF08241"/>
    </source>
</evidence>
<dbReference type="AlphaFoldDB" id="A0A846QXE9"/>
<proteinExistence type="predicted"/>
<organism evidence="2 3">
    <name type="scientific">Desulfobaculum xiamenense</name>
    <dbReference type="NCBI Taxonomy" id="995050"/>
    <lineage>
        <taxon>Bacteria</taxon>
        <taxon>Pseudomonadati</taxon>
        <taxon>Thermodesulfobacteriota</taxon>
        <taxon>Desulfovibrionia</taxon>
        <taxon>Desulfovibrionales</taxon>
        <taxon>Desulfovibrionaceae</taxon>
        <taxon>Desulfobaculum</taxon>
    </lineage>
</organism>
<dbReference type="GO" id="GO:0008757">
    <property type="term" value="F:S-adenosylmethionine-dependent methyltransferase activity"/>
    <property type="evidence" value="ECO:0007669"/>
    <property type="project" value="InterPro"/>
</dbReference>
<evidence type="ECO:0000313" key="2">
    <source>
        <dbReference type="EMBL" id="NJB69299.1"/>
    </source>
</evidence>
<name>A0A846QXE9_9BACT</name>
<dbReference type="Proteomes" id="UP000580856">
    <property type="component" value="Unassembled WGS sequence"/>
</dbReference>
<reference evidence="2 3" key="1">
    <citation type="submission" date="2020-03" db="EMBL/GenBank/DDBJ databases">
        <title>Genomic Encyclopedia of Type Strains, Phase IV (KMG-IV): sequencing the most valuable type-strain genomes for metagenomic binning, comparative biology and taxonomic classification.</title>
        <authorList>
            <person name="Goeker M."/>
        </authorList>
    </citation>
    <scope>NUCLEOTIDE SEQUENCE [LARGE SCALE GENOMIC DNA]</scope>
    <source>
        <strain evidence="2 3">DSM 24233</strain>
    </source>
</reference>
<dbReference type="InterPro" id="IPR013216">
    <property type="entry name" value="Methyltransf_11"/>
</dbReference>
<keyword evidence="2" id="KW-0808">Transferase</keyword>
<keyword evidence="3" id="KW-1185">Reference proteome</keyword>
<comment type="caution">
    <text evidence="2">The sequence shown here is derived from an EMBL/GenBank/DDBJ whole genome shotgun (WGS) entry which is preliminary data.</text>
</comment>
<feature type="domain" description="Methyltransferase type 11" evidence="1">
    <location>
        <begin position="129"/>
        <end position="176"/>
    </location>
</feature>
<dbReference type="Gene3D" id="3.40.50.150">
    <property type="entry name" value="Vaccinia Virus protein VP39"/>
    <property type="match status" value="1"/>
</dbReference>
<sequence>MGIPWWARMGAKLALRPLGIDYGLWRRVGLFRHGAMDDPNHAIAVFDRHFAHYNGGPGFVCLELGCGDALSSALIARTRGSARTILVDVGDFADGDPLVYDRLATALGLEECYADRNDYLRRANAIYLTHGLASLRELPDACVDFLFSNAVLEHVRRAQFADISRELSRILRPGGTATHQVDLRDHLGGGLNNLRFGDGFWERPGVAEAGFYTNRLRMDEVLSMLAQDGLRAEVLSTSHFDAPAIARRHLHGQFAGLPDEALRIAGFMVRLRRENAASVAG</sequence>
<dbReference type="CDD" id="cd02440">
    <property type="entry name" value="AdoMet_MTases"/>
    <property type="match status" value="1"/>
</dbReference>
<dbReference type="RefSeq" id="WP_167942382.1">
    <property type="nucleotide sequence ID" value="NZ_JAATJA010000004.1"/>
</dbReference>
<dbReference type="Pfam" id="PF08241">
    <property type="entry name" value="Methyltransf_11"/>
    <property type="match status" value="1"/>
</dbReference>